<evidence type="ECO:0000256" key="1">
    <source>
        <dbReference type="ARBA" id="ARBA00010343"/>
    </source>
</evidence>
<evidence type="ECO:0000256" key="2">
    <source>
        <dbReference type="SAM" id="MobiDB-lite"/>
    </source>
</evidence>
<comment type="caution">
    <text evidence="4">The sequence shown here is derived from an EMBL/GenBank/DDBJ whole genome shotgun (WGS) entry which is preliminary data.</text>
</comment>
<dbReference type="Gene3D" id="1.10.20.10">
    <property type="entry name" value="Histone, subunit A"/>
    <property type="match status" value="1"/>
</dbReference>
<dbReference type="InterPro" id="IPR007125">
    <property type="entry name" value="H2A/H2B/H3"/>
</dbReference>
<dbReference type="CDD" id="cd22911">
    <property type="entry name" value="HFD_H3"/>
    <property type="match status" value="1"/>
</dbReference>
<feature type="domain" description="Core Histone H2A/H2B/H3" evidence="3">
    <location>
        <begin position="38"/>
        <end position="123"/>
    </location>
</feature>
<dbReference type="EMBL" id="JAHDYR010000016">
    <property type="protein sequence ID" value="KAG9394133.1"/>
    <property type="molecule type" value="Genomic_DNA"/>
</dbReference>
<dbReference type="Proteomes" id="UP000717585">
    <property type="component" value="Unassembled WGS sequence"/>
</dbReference>
<dbReference type="GO" id="GO:0000786">
    <property type="term" value="C:nucleosome"/>
    <property type="evidence" value="ECO:0007669"/>
    <property type="project" value="InterPro"/>
</dbReference>
<reference evidence="4" key="1">
    <citation type="submission" date="2021-05" db="EMBL/GenBank/DDBJ databases">
        <title>A free-living protist that lacks canonical eukaryotic 1 DNA replication and segregation systems.</title>
        <authorList>
            <person name="Salas-Leiva D.E."/>
            <person name="Tromer E.C."/>
            <person name="Curtis B.A."/>
            <person name="Jerlstrom-Hultqvist J."/>
            <person name="Kolisko M."/>
            <person name="Yi Z."/>
            <person name="Salas-Leiva J.S."/>
            <person name="Gallot-Lavallee L."/>
            <person name="Kops G.J.P.L."/>
            <person name="Archibald J.M."/>
            <person name="Simpson A.G.B."/>
            <person name="Roger A.J."/>
        </authorList>
    </citation>
    <scope>NUCLEOTIDE SEQUENCE</scope>
    <source>
        <strain evidence="4">BICM</strain>
    </source>
</reference>
<comment type="similarity">
    <text evidence="1">Belongs to the histone H3 family.</text>
</comment>
<dbReference type="GO" id="GO:0030527">
    <property type="term" value="F:structural constituent of chromatin"/>
    <property type="evidence" value="ECO:0007669"/>
    <property type="project" value="InterPro"/>
</dbReference>
<dbReference type="PANTHER" id="PTHR45810">
    <property type="entry name" value="HISTONE H3.2"/>
    <property type="match status" value="1"/>
</dbReference>
<dbReference type="PANTHER" id="PTHR45810:SF1">
    <property type="entry name" value="HISTONE H3-LIKE CENTROMERIC PROTEIN A"/>
    <property type="match status" value="1"/>
</dbReference>
<organism evidence="4 5">
    <name type="scientific">Carpediemonas membranifera</name>
    <dbReference type="NCBI Taxonomy" id="201153"/>
    <lineage>
        <taxon>Eukaryota</taxon>
        <taxon>Metamonada</taxon>
        <taxon>Carpediemonas-like organisms</taxon>
        <taxon>Carpediemonas</taxon>
    </lineage>
</organism>
<dbReference type="InterPro" id="IPR000164">
    <property type="entry name" value="Histone_H3/CENP-A"/>
</dbReference>
<dbReference type="PROSITE" id="PS00959">
    <property type="entry name" value="HISTONE_H3_2"/>
    <property type="match status" value="1"/>
</dbReference>
<sequence>MDSRGISLSGKKPARNPNAGQKRVNKRHRRKHLKRAAPGQAAMREIRRLQANSDLLIPRLPFQRLVREIAASLGGANLRFSSTALEALQVASETFLTMLMECGNRAAVHGNRVTLMRKDFQLVFSVQFRPTDLDRDML</sequence>
<dbReference type="PRINTS" id="PR00622">
    <property type="entry name" value="HISTONEH3"/>
</dbReference>
<protein>
    <submittedName>
        <fullName evidence="4">CenpA</fullName>
    </submittedName>
</protein>
<dbReference type="SMART" id="SM00428">
    <property type="entry name" value="H3"/>
    <property type="match status" value="1"/>
</dbReference>
<dbReference type="Pfam" id="PF00125">
    <property type="entry name" value="Histone"/>
    <property type="match status" value="1"/>
</dbReference>
<evidence type="ECO:0000313" key="4">
    <source>
        <dbReference type="EMBL" id="KAG9394133.1"/>
    </source>
</evidence>
<feature type="compositionally biased region" description="Basic residues" evidence="2">
    <location>
        <begin position="23"/>
        <end position="35"/>
    </location>
</feature>
<evidence type="ECO:0000313" key="5">
    <source>
        <dbReference type="Proteomes" id="UP000717585"/>
    </source>
</evidence>
<feature type="region of interest" description="Disordered" evidence="2">
    <location>
        <begin position="1"/>
        <end position="41"/>
    </location>
</feature>
<dbReference type="AlphaFoldDB" id="A0A8J6E214"/>
<gene>
    <name evidence="4" type="ORF">J8273_4235</name>
</gene>
<dbReference type="SUPFAM" id="SSF47113">
    <property type="entry name" value="Histone-fold"/>
    <property type="match status" value="1"/>
</dbReference>
<keyword evidence="5" id="KW-1185">Reference proteome</keyword>
<evidence type="ECO:0000259" key="3">
    <source>
        <dbReference type="Pfam" id="PF00125"/>
    </source>
</evidence>
<dbReference type="OrthoDB" id="842664at2759"/>
<proteinExistence type="inferred from homology"/>
<dbReference type="GO" id="GO:0003677">
    <property type="term" value="F:DNA binding"/>
    <property type="evidence" value="ECO:0007669"/>
    <property type="project" value="InterPro"/>
</dbReference>
<dbReference type="InterPro" id="IPR009072">
    <property type="entry name" value="Histone-fold"/>
</dbReference>
<accession>A0A8J6E214</accession>
<dbReference type="GO" id="GO:0046982">
    <property type="term" value="F:protein heterodimerization activity"/>
    <property type="evidence" value="ECO:0007669"/>
    <property type="project" value="InterPro"/>
</dbReference>
<name>A0A8J6E214_9EUKA</name>